<dbReference type="KEGG" id="mpur:MARPU_09675"/>
<evidence type="ECO:0000256" key="1">
    <source>
        <dbReference type="SAM" id="MobiDB-lite"/>
    </source>
</evidence>
<dbReference type="Proteomes" id="UP000005275">
    <property type="component" value="Chromosome"/>
</dbReference>
<accession>W0E8X7</accession>
<dbReference type="HOGENOM" id="CLU_3045129_0_0_6"/>
<proteinExistence type="predicted"/>
<gene>
    <name evidence="2" type="ORF">MARPU_09675</name>
</gene>
<protein>
    <submittedName>
        <fullName evidence="2">Uncharacterized protein</fullName>
    </submittedName>
</protein>
<evidence type="ECO:0000313" key="3">
    <source>
        <dbReference type="Proteomes" id="UP000005275"/>
    </source>
</evidence>
<sequence length="54" mass="5591">MPGLGVQAEQTTGAAIDTRDVAVIDAGRDDAQPGTIGDAPGAPRTRSLTQRMQR</sequence>
<feature type="region of interest" description="Disordered" evidence="1">
    <location>
        <begin position="28"/>
        <end position="54"/>
    </location>
</feature>
<dbReference type="EMBL" id="CP007031">
    <property type="protein sequence ID" value="AHF05521.1"/>
    <property type="molecule type" value="Genomic_DNA"/>
</dbReference>
<keyword evidence="3" id="KW-1185">Reference proteome</keyword>
<organism evidence="2 3">
    <name type="scientific">Marichromatium purpuratum 984</name>
    <dbReference type="NCBI Taxonomy" id="765910"/>
    <lineage>
        <taxon>Bacteria</taxon>
        <taxon>Pseudomonadati</taxon>
        <taxon>Pseudomonadota</taxon>
        <taxon>Gammaproteobacteria</taxon>
        <taxon>Chromatiales</taxon>
        <taxon>Chromatiaceae</taxon>
        <taxon>Marichromatium</taxon>
    </lineage>
</organism>
<dbReference type="AlphaFoldDB" id="W0E8X7"/>
<evidence type="ECO:0000313" key="2">
    <source>
        <dbReference type="EMBL" id="AHF05521.1"/>
    </source>
</evidence>
<name>W0E8X7_MARPU</name>
<dbReference type="STRING" id="765910.MARPU_09675"/>
<reference evidence="2 3" key="1">
    <citation type="submission" date="2013-12" db="EMBL/GenBank/DDBJ databases">
        <authorList>
            <consortium name="DOE Joint Genome Institute"/>
            <person name="Bryant D.A."/>
            <person name="Huntemann M."/>
            <person name="Han J."/>
            <person name="Chen A."/>
            <person name="Kyrpides N."/>
            <person name="Mavromatis K."/>
            <person name="Markowitz V."/>
            <person name="Palaniappan K."/>
            <person name="Ivanova N."/>
            <person name="Schaumberg A."/>
            <person name="Pati A."/>
            <person name="Liolios K."/>
            <person name="Nordberg H.P."/>
            <person name="Cantor M.N."/>
            <person name="Hua S.X."/>
            <person name="Woyke T."/>
        </authorList>
    </citation>
    <scope>NUCLEOTIDE SEQUENCE [LARGE SCALE GENOMIC DNA]</scope>
    <source>
        <strain evidence="2 3">984</strain>
    </source>
</reference>